<dbReference type="Proteomes" id="UP001499967">
    <property type="component" value="Unassembled WGS sequence"/>
</dbReference>
<dbReference type="SUPFAM" id="SSF54637">
    <property type="entry name" value="Thioesterase/thiol ester dehydrase-isomerase"/>
    <property type="match status" value="1"/>
</dbReference>
<dbReference type="EMBL" id="BAAAHP010000209">
    <property type="protein sequence ID" value="GAA0899616.1"/>
    <property type="molecule type" value="Genomic_DNA"/>
</dbReference>
<gene>
    <name evidence="1" type="ORF">GCM10009559_64470</name>
</gene>
<protein>
    <recommendedName>
        <fullName evidence="3">Enediyne biosynthesis thioesterase</fullName>
    </recommendedName>
</protein>
<proteinExistence type="predicted"/>
<accession>A0ABP3YQC7</accession>
<organism evidence="1 2">
    <name type="scientific">Pseudonocardia zijingensis</name>
    <dbReference type="NCBI Taxonomy" id="153376"/>
    <lineage>
        <taxon>Bacteria</taxon>
        <taxon>Bacillati</taxon>
        <taxon>Actinomycetota</taxon>
        <taxon>Actinomycetes</taxon>
        <taxon>Pseudonocardiales</taxon>
        <taxon>Pseudonocardiaceae</taxon>
        <taxon>Pseudonocardia</taxon>
    </lineage>
</organism>
<sequence length="150" mass="17167">MEQPAYEYRHVVSLEETNALGNVYFAHYLRWQGKCREQFLFDHAPSVVRELSETLCLVTMKCSCEYFAELAAGDRLLIRMRPRDHVFNRLTLTFEYWRVGTAAAETEPLLAARGEQQLGWLERDGEEFSPRAVPDDLLAAIDAAVAAQAR</sequence>
<dbReference type="InterPro" id="IPR029069">
    <property type="entry name" value="HotDog_dom_sf"/>
</dbReference>
<dbReference type="CDD" id="cd00586">
    <property type="entry name" value="4HBT"/>
    <property type="match status" value="1"/>
</dbReference>
<dbReference type="RefSeq" id="WP_343945483.1">
    <property type="nucleotide sequence ID" value="NZ_BAAAHP010000209.1"/>
</dbReference>
<dbReference type="Gene3D" id="3.10.129.10">
    <property type="entry name" value="Hotdog Thioesterase"/>
    <property type="match status" value="1"/>
</dbReference>
<keyword evidence="2" id="KW-1185">Reference proteome</keyword>
<evidence type="ECO:0000313" key="2">
    <source>
        <dbReference type="Proteomes" id="UP001499967"/>
    </source>
</evidence>
<evidence type="ECO:0008006" key="3">
    <source>
        <dbReference type="Google" id="ProtNLM"/>
    </source>
</evidence>
<evidence type="ECO:0000313" key="1">
    <source>
        <dbReference type="EMBL" id="GAA0899616.1"/>
    </source>
</evidence>
<dbReference type="Pfam" id="PF13279">
    <property type="entry name" value="4HBT_2"/>
    <property type="match status" value="1"/>
</dbReference>
<comment type="caution">
    <text evidence="1">The sequence shown here is derived from an EMBL/GenBank/DDBJ whole genome shotgun (WGS) entry which is preliminary data.</text>
</comment>
<reference evidence="2" key="1">
    <citation type="journal article" date="2019" name="Int. J. Syst. Evol. Microbiol.">
        <title>The Global Catalogue of Microorganisms (GCM) 10K type strain sequencing project: providing services to taxonomists for standard genome sequencing and annotation.</title>
        <authorList>
            <consortium name="The Broad Institute Genomics Platform"/>
            <consortium name="The Broad Institute Genome Sequencing Center for Infectious Disease"/>
            <person name="Wu L."/>
            <person name="Ma J."/>
        </authorList>
    </citation>
    <scope>NUCLEOTIDE SEQUENCE [LARGE SCALE GENOMIC DNA]</scope>
    <source>
        <strain evidence="2">JCM 11117</strain>
    </source>
</reference>
<name>A0ABP3YQC7_9PSEU</name>